<dbReference type="SUPFAM" id="SSF140959">
    <property type="entry name" value="Indolic compounds 2,3-dioxygenase-like"/>
    <property type="match status" value="1"/>
</dbReference>
<evidence type="ECO:0000313" key="2">
    <source>
        <dbReference type="Proteomes" id="UP001597368"/>
    </source>
</evidence>
<keyword evidence="2" id="KW-1185">Reference proteome</keyword>
<dbReference type="PANTHER" id="PTHR10138:SF0">
    <property type="entry name" value="TRYPTOPHAN 2,3-DIOXYGENASE"/>
    <property type="match status" value="1"/>
</dbReference>
<organism evidence="1 2">
    <name type="scientific">Nonomuraea mangrovi</name>
    <dbReference type="NCBI Taxonomy" id="2316207"/>
    <lineage>
        <taxon>Bacteria</taxon>
        <taxon>Bacillati</taxon>
        <taxon>Actinomycetota</taxon>
        <taxon>Actinomycetes</taxon>
        <taxon>Streptosporangiales</taxon>
        <taxon>Streptosporangiaceae</taxon>
        <taxon>Nonomuraea</taxon>
    </lineage>
</organism>
<dbReference type="PANTHER" id="PTHR10138">
    <property type="entry name" value="TRYPTOPHAN 2,3-DIOXYGENASE"/>
    <property type="match status" value="1"/>
</dbReference>
<dbReference type="InterPro" id="IPR037217">
    <property type="entry name" value="Trp/Indoleamine_2_3_dOase-like"/>
</dbReference>
<dbReference type="EMBL" id="JBHUFV010000096">
    <property type="protein sequence ID" value="MFD1939804.1"/>
    <property type="molecule type" value="Genomic_DNA"/>
</dbReference>
<dbReference type="Gene3D" id="1.20.58.480">
    <property type="match status" value="2"/>
</dbReference>
<sequence length="242" mass="26676">MAGYHEYLELDRLLSLQRPRTGHTATELPFIVVHQVSELWFKLIIEDIQGAIQALGADEVGAALQRLRRVREVERLLIDQFVLIDQLPPGGFGALRPALGTTSAAESRQFAVIERLSCPPPGPGTPAADPGEDLWSALCLHAQGDGHDMPVDDTGEARARRARALLEIYRQAGPMFALCEALLDHDQAFSIWRQRHALAAARQIGNAPGTGGTTGVAFLEHRCNRRFYPDLWSIRPDLQFSG</sequence>
<dbReference type="RefSeq" id="WP_379582415.1">
    <property type="nucleotide sequence ID" value="NZ_JBHUFV010000096.1"/>
</dbReference>
<accession>A0ABW4TEU2</accession>
<name>A0ABW4TEU2_9ACTN</name>
<evidence type="ECO:0000313" key="1">
    <source>
        <dbReference type="EMBL" id="MFD1939804.1"/>
    </source>
</evidence>
<protein>
    <submittedName>
        <fullName evidence="1">Tryptophan 2,3-dioxygenase family protein</fullName>
    </submittedName>
</protein>
<comment type="caution">
    <text evidence="1">The sequence shown here is derived from an EMBL/GenBank/DDBJ whole genome shotgun (WGS) entry which is preliminary data.</text>
</comment>
<proteinExistence type="predicted"/>
<dbReference type="InterPro" id="IPR004981">
    <property type="entry name" value="Trp_2_3_dOase"/>
</dbReference>
<dbReference type="Proteomes" id="UP001597368">
    <property type="component" value="Unassembled WGS sequence"/>
</dbReference>
<reference evidence="2" key="1">
    <citation type="journal article" date="2019" name="Int. J. Syst. Evol. Microbiol.">
        <title>The Global Catalogue of Microorganisms (GCM) 10K type strain sequencing project: providing services to taxonomists for standard genome sequencing and annotation.</title>
        <authorList>
            <consortium name="The Broad Institute Genomics Platform"/>
            <consortium name="The Broad Institute Genome Sequencing Center for Infectious Disease"/>
            <person name="Wu L."/>
            <person name="Ma J."/>
        </authorList>
    </citation>
    <scope>NUCLEOTIDE SEQUENCE [LARGE SCALE GENOMIC DNA]</scope>
    <source>
        <strain evidence="2">ICMP 6774ER</strain>
    </source>
</reference>
<dbReference type="Pfam" id="PF03301">
    <property type="entry name" value="Trp_dioxygenase"/>
    <property type="match status" value="2"/>
</dbReference>
<gene>
    <name evidence="1" type="ORF">ACFSKW_50945</name>
</gene>